<keyword evidence="3" id="KW-0808">Transferase</keyword>
<dbReference type="InterPro" id="IPR011009">
    <property type="entry name" value="Kinase-like_dom_sf"/>
</dbReference>
<dbReference type="GO" id="GO:0004672">
    <property type="term" value="F:protein kinase activity"/>
    <property type="evidence" value="ECO:0007669"/>
    <property type="project" value="InterPro"/>
</dbReference>
<dbReference type="InterPro" id="IPR000719">
    <property type="entry name" value="Prot_kinase_dom"/>
</dbReference>
<sequence length="667" mass="73127">MDELLWLLFATATDETHSVKESSEVQELWVWFVERDGGHGETQAALSGRLVHGQKDPRSTPRGHSSPVEVRNLFKDAVFCPGGRRELAMLFRGLCAKSVQMTVTGLGLAAMLLEHRGPFSYAKMLPKGNDRQLSTSTETTAAPMSRNVTEDGSPFVVEEVFTVFTSLVCNKGPASSSFRQDQCYILSERRRWLCRGMKCFTCSERPPGQIEIHFDSLEKRYCSSEFTRDRMQRGAQEFSSKREQDILVLERSGGTDLRQPGYCLEVEGLGFLAATLCARSCTILPKRFMVLGCLPGASLICTLGGVVALCHRAFVDERDVEVLKRSIVRNMMAIIGKKNGRGLRVPGNMQFPSQKLSSGEDVASGSVLLVCDEELGDSLFDRCVALPVPGSTREAEALRILRSLIQATVDLDSLGLAPPGCRHGRIRAENTWLQHLPNGDCKAFVLVFRVVKVLLSDFGESRSLEDQGSDAMFVAPELVEGQSTTPTHDLFSCGVLGYALAMGRPGKCKTFSFAKSHGLQLGSDGGQSFLGDRRCPASKEGRMSSEYKEILGCLLELDPGIREQKALSMRATLPQLGEDKHQYWQTPVKFRLANGKIATLARGIFRGGGYFTVRSVRYWVFAAGIAPSETPLAFATRAIISHADAHSAATGQSIAGGLSFLDAVRWK</sequence>
<feature type="region of interest" description="Disordered" evidence="1">
    <location>
        <begin position="48"/>
        <end position="67"/>
    </location>
</feature>
<organism evidence="3 4">
    <name type="scientific">Symbiodinium microadriaticum</name>
    <name type="common">Dinoflagellate</name>
    <name type="synonym">Zooxanthella microadriatica</name>
    <dbReference type="NCBI Taxonomy" id="2951"/>
    <lineage>
        <taxon>Eukaryota</taxon>
        <taxon>Sar</taxon>
        <taxon>Alveolata</taxon>
        <taxon>Dinophyceae</taxon>
        <taxon>Suessiales</taxon>
        <taxon>Symbiodiniaceae</taxon>
        <taxon>Symbiodinium</taxon>
    </lineage>
</organism>
<dbReference type="Gene3D" id="1.10.510.10">
    <property type="entry name" value="Transferase(Phosphotransferase) domain 1"/>
    <property type="match status" value="1"/>
</dbReference>
<dbReference type="PROSITE" id="PS50011">
    <property type="entry name" value="PROTEIN_KINASE_DOM"/>
    <property type="match status" value="1"/>
</dbReference>
<accession>A0A1Q9CB24</accession>
<evidence type="ECO:0000313" key="4">
    <source>
        <dbReference type="Proteomes" id="UP000186817"/>
    </source>
</evidence>
<dbReference type="SUPFAM" id="SSF56112">
    <property type="entry name" value="Protein kinase-like (PK-like)"/>
    <property type="match status" value="1"/>
</dbReference>
<gene>
    <name evidence="3" type="primary">Pskh1</name>
    <name evidence="3" type="ORF">AK812_SmicGene39500</name>
</gene>
<name>A0A1Q9CB24_SYMMI</name>
<dbReference type="GO" id="GO:0005524">
    <property type="term" value="F:ATP binding"/>
    <property type="evidence" value="ECO:0007669"/>
    <property type="project" value="InterPro"/>
</dbReference>
<evidence type="ECO:0000259" key="2">
    <source>
        <dbReference type="PROSITE" id="PS50011"/>
    </source>
</evidence>
<keyword evidence="3" id="KW-0418">Kinase</keyword>
<dbReference type="EMBL" id="LSRX01001413">
    <property type="protein sequence ID" value="OLP80129.1"/>
    <property type="molecule type" value="Genomic_DNA"/>
</dbReference>
<protein>
    <submittedName>
        <fullName evidence="3">Serine/threonine-protein kinase H1</fullName>
    </submittedName>
</protein>
<reference evidence="3 4" key="1">
    <citation type="submission" date="2016-02" db="EMBL/GenBank/DDBJ databases">
        <title>Genome analysis of coral dinoflagellate symbionts highlights evolutionary adaptations to a symbiotic lifestyle.</title>
        <authorList>
            <person name="Aranda M."/>
            <person name="Li Y."/>
            <person name="Liew Y.J."/>
            <person name="Baumgarten S."/>
            <person name="Simakov O."/>
            <person name="Wilson M."/>
            <person name="Piel J."/>
            <person name="Ashoor H."/>
            <person name="Bougouffa S."/>
            <person name="Bajic V.B."/>
            <person name="Ryu T."/>
            <person name="Ravasi T."/>
            <person name="Bayer T."/>
            <person name="Micklem G."/>
            <person name="Kim H."/>
            <person name="Bhak J."/>
            <person name="Lajeunesse T.C."/>
            <person name="Voolstra C.R."/>
        </authorList>
    </citation>
    <scope>NUCLEOTIDE SEQUENCE [LARGE SCALE GENOMIC DNA]</scope>
    <source>
        <strain evidence="3 4">CCMP2467</strain>
    </source>
</reference>
<proteinExistence type="predicted"/>
<evidence type="ECO:0000256" key="1">
    <source>
        <dbReference type="SAM" id="MobiDB-lite"/>
    </source>
</evidence>
<comment type="caution">
    <text evidence="3">The sequence shown here is derived from an EMBL/GenBank/DDBJ whole genome shotgun (WGS) entry which is preliminary data.</text>
</comment>
<keyword evidence="4" id="KW-1185">Reference proteome</keyword>
<dbReference type="AlphaFoldDB" id="A0A1Q9CB24"/>
<feature type="domain" description="Protein kinase" evidence="2">
    <location>
        <begin position="261"/>
        <end position="584"/>
    </location>
</feature>
<dbReference type="Proteomes" id="UP000186817">
    <property type="component" value="Unassembled WGS sequence"/>
</dbReference>
<evidence type="ECO:0000313" key="3">
    <source>
        <dbReference type="EMBL" id="OLP80129.1"/>
    </source>
</evidence>
<dbReference type="OrthoDB" id="432723at2759"/>